<keyword evidence="2 5" id="KW-0808">Transferase</keyword>
<dbReference type="EC" id="2.7.7.61" evidence="1"/>
<organism evidence="5 6">
    <name type="scientific">Clostridium thailandense</name>
    <dbReference type="NCBI Taxonomy" id="2794346"/>
    <lineage>
        <taxon>Bacteria</taxon>
        <taxon>Bacillati</taxon>
        <taxon>Bacillota</taxon>
        <taxon>Clostridia</taxon>
        <taxon>Eubacteriales</taxon>
        <taxon>Clostridiaceae</taxon>
        <taxon>Clostridium</taxon>
    </lineage>
</organism>
<reference evidence="5" key="1">
    <citation type="submission" date="2020-12" db="EMBL/GenBank/DDBJ databases">
        <title>Clostridium thailandense sp. nov., a novel acetogenic bacterium isolated from peat land soil in Thailand.</title>
        <authorList>
            <person name="Chaikitkaew S."/>
            <person name="Birkeland N.K."/>
        </authorList>
    </citation>
    <scope>NUCLEOTIDE SEQUENCE</scope>
    <source>
        <strain evidence="5">PL3</strain>
    </source>
</reference>
<evidence type="ECO:0000256" key="4">
    <source>
        <dbReference type="ARBA" id="ARBA00048574"/>
    </source>
</evidence>
<dbReference type="AlphaFoldDB" id="A0A949U3W9"/>
<evidence type="ECO:0000256" key="2">
    <source>
        <dbReference type="ARBA" id="ARBA00022679"/>
    </source>
</evidence>
<evidence type="ECO:0000313" key="6">
    <source>
        <dbReference type="Proteomes" id="UP000694308"/>
    </source>
</evidence>
<dbReference type="RefSeq" id="WP_218323028.1">
    <property type="nucleotide sequence ID" value="NZ_JAEEGC010000144.1"/>
</dbReference>
<dbReference type="Pfam" id="PF03802">
    <property type="entry name" value="CitX"/>
    <property type="match status" value="1"/>
</dbReference>
<name>A0A949U3W9_9CLOT</name>
<evidence type="ECO:0000256" key="1">
    <source>
        <dbReference type="ARBA" id="ARBA00012524"/>
    </source>
</evidence>
<dbReference type="Proteomes" id="UP000694308">
    <property type="component" value="Unassembled WGS sequence"/>
</dbReference>
<proteinExistence type="predicted"/>
<dbReference type="InterPro" id="IPR005551">
    <property type="entry name" value="CitX"/>
</dbReference>
<comment type="caution">
    <text evidence="5">The sequence shown here is derived from an EMBL/GenBank/DDBJ whole genome shotgun (WGS) entry which is preliminary data.</text>
</comment>
<gene>
    <name evidence="5" type="primary">citX</name>
    <name evidence="5" type="ORF">I6U48_24115</name>
</gene>
<evidence type="ECO:0000313" key="5">
    <source>
        <dbReference type="EMBL" id="MBV7275983.1"/>
    </source>
</evidence>
<keyword evidence="5" id="KW-0456">Lyase</keyword>
<dbReference type="GO" id="GO:0051191">
    <property type="term" value="P:prosthetic group biosynthetic process"/>
    <property type="evidence" value="ECO:0007669"/>
    <property type="project" value="InterPro"/>
</dbReference>
<dbReference type="GO" id="GO:0050519">
    <property type="term" value="F:holo-citrate lyase synthase activity"/>
    <property type="evidence" value="ECO:0007669"/>
    <property type="project" value="UniProtKB-EC"/>
</dbReference>
<evidence type="ECO:0000256" key="3">
    <source>
        <dbReference type="ARBA" id="ARBA00022695"/>
    </source>
</evidence>
<dbReference type="EMBL" id="JAEEGC010000144">
    <property type="protein sequence ID" value="MBV7275983.1"/>
    <property type="molecule type" value="Genomic_DNA"/>
</dbReference>
<comment type="catalytic activity">
    <reaction evidence="4">
        <text>apo-[citrate lyase ACP] + 2'-(5''-triphospho-alpha-D-ribosyl)-3'-dephospho-CoA = holo-[citrate lyase ACP] + diphosphate</text>
        <dbReference type="Rhea" id="RHEA:16333"/>
        <dbReference type="Rhea" id="RHEA-COMP:10157"/>
        <dbReference type="Rhea" id="RHEA-COMP:10158"/>
        <dbReference type="ChEBI" id="CHEBI:29999"/>
        <dbReference type="ChEBI" id="CHEBI:33019"/>
        <dbReference type="ChEBI" id="CHEBI:61378"/>
        <dbReference type="ChEBI" id="CHEBI:82683"/>
        <dbReference type="EC" id="2.7.7.61"/>
    </reaction>
</comment>
<dbReference type="GO" id="GO:0016829">
    <property type="term" value="F:lyase activity"/>
    <property type="evidence" value="ECO:0007669"/>
    <property type="project" value="UniProtKB-KW"/>
</dbReference>
<accession>A0A949U3W9</accession>
<keyword evidence="3 5" id="KW-0548">Nucleotidyltransferase</keyword>
<keyword evidence="6" id="KW-1185">Reference proteome</keyword>
<sequence length="178" mass="20348">MSKESGVLEEILKAREKRARMQRELINIYRTTLISFTLNVPGAEKNNPSFTKIHKIGIYLLEEELKKQNIKLVHKIVQITADGDEAFLNVNSDSLSVKKITAAIEENHELGRLFDFDVFNVKGEQVSRRELGLPERKCLLCNDSAKVCGRSRKHSVDELLNKIYELIDCYSNLDLNVS</sequence>
<protein>
    <recommendedName>
        <fullName evidence="1">citrate lyase holo-[acyl-carrier protein] synthase</fullName>
        <ecNumber evidence="1">2.7.7.61</ecNumber>
    </recommendedName>
</protein>
<dbReference type="NCBIfam" id="TIGR03124">
    <property type="entry name" value="citrate_citX"/>
    <property type="match status" value="1"/>
</dbReference>